<protein>
    <submittedName>
        <fullName evidence="5">Uncharacterized protein</fullName>
    </submittedName>
</protein>
<proteinExistence type="predicted"/>
<dbReference type="Proteomes" id="UP000887540">
    <property type="component" value="Unplaced"/>
</dbReference>
<evidence type="ECO:0000256" key="1">
    <source>
        <dbReference type="ARBA" id="ARBA00022737"/>
    </source>
</evidence>
<keyword evidence="4" id="KW-1185">Reference proteome</keyword>
<dbReference type="SUPFAM" id="SSF48452">
    <property type="entry name" value="TPR-like"/>
    <property type="match status" value="1"/>
</dbReference>
<keyword evidence="1" id="KW-0677">Repeat</keyword>
<dbReference type="AlphaFoldDB" id="A0A914CLY7"/>
<dbReference type="WBParaSite" id="ACRNAN_scaffold1210.g9726.t2">
    <property type="protein sequence ID" value="ACRNAN_scaffold1210.g9726.t2"/>
    <property type="gene ID" value="ACRNAN_scaffold1210.g9726"/>
</dbReference>
<keyword evidence="2" id="KW-0802">TPR repeat</keyword>
<dbReference type="InterPro" id="IPR011990">
    <property type="entry name" value="TPR-like_helical_dom_sf"/>
</dbReference>
<reference evidence="5" key="1">
    <citation type="submission" date="2022-11" db="UniProtKB">
        <authorList>
            <consortium name="WormBaseParasite"/>
        </authorList>
    </citation>
    <scope>IDENTIFICATION</scope>
</reference>
<dbReference type="PANTHER" id="PTHR22904">
    <property type="entry name" value="TPR REPEAT CONTAINING PROTEIN"/>
    <property type="match status" value="1"/>
</dbReference>
<evidence type="ECO:0000256" key="2">
    <source>
        <dbReference type="ARBA" id="ARBA00022803"/>
    </source>
</evidence>
<name>A0A914CLY7_9BILA</name>
<dbReference type="Gene3D" id="1.25.40.10">
    <property type="entry name" value="Tetratricopeptide repeat domain"/>
    <property type="match status" value="1"/>
</dbReference>
<evidence type="ECO:0000313" key="5">
    <source>
        <dbReference type="WBParaSite" id="ACRNAN_scaffold1210.g9726.t2"/>
    </source>
</evidence>
<sequence>MAVEGEEMEPSEAEEMEPSEQEEMEPSEPDEMEPIAVGPSALNAYSMAIVYSFDENFLALMLSNRSLVHLKMNKPYFAYIDACESLRIDPSMVKALFRKGKALSELCFFAKARTCYQDCLAKVQGDKATINSELEKTENKEDVPTIKEIRLDNYDPLESDPREYGREKFCGDLNRYLLNGEKFVDVGDHGRFPYDSVTWKSAIQLYYHFFDKAVEARKKKNYVATIHHLDVAQALDLEPNKHVCNGYNPFSKYGIQVGPNPGLAMLRAESYLQMNKIHLALLGLNYAQLKYEEATRPAINWSRYMTFLITILKYNAFCKAGVYSIVKRNVDDMMNFQIDNMRWEAQMMDGLTGNSKFKQEVQVFPPLLSDLKKRVKNKKDTCTDSKIIALSGDEFPSNYQTEISRFNEVFDDDSEFKEIVLKLVDAGRFAWRTIFPTLEALKKAKGDADLLCRLETHPVYTVPFSSLNL</sequence>
<accession>A0A914CLY7</accession>
<evidence type="ECO:0000256" key="3">
    <source>
        <dbReference type="SAM" id="MobiDB-lite"/>
    </source>
</evidence>
<feature type="compositionally biased region" description="Acidic residues" evidence="3">
    <location>
        <begin position="1"/>
        <end position="33"/>
    </location>
</feature>
<organism evidence="4 5">
    <name type="scientific">Acrobeloides nanus</name>
    <dbReference type="NCBI Taxonomy" id="290746"/>
    <lineage>
        <taxon>Eukaryota</taxon>
        <taxon>Metazoa</taxon>
        <taxon>Ecdysozoa</taxon>
        <taxon>Nematoda</taxon>
        <taxon>Chromadorea</taxon>
        <taxon>Rhabditida</taxon>
        <taxon>Tylenchina</taxon>
        <taxon>Cephalobomorpha</taxon>
        <taxon>Cephaloboidea</taxon>
        <taxon>Cephalobidae</taxon>
        <taxon>Acrobeloides</taxon>
    </lineage>
</organism>
<feature type="region of interest" description="Disordered" evidence="3">
    <location>
        <begin position="1"/>
        <end position="35"/>
    </location>
</feature>
<evidence type="ECO:0000313" key="4">
    <source>
        <dbReference type="Proteomes" id="UP000887540"/>
    </source>
</evidence>
<dbReference type="PANTHER" id="PTHR22904:SF523">
    <property type="entry name" value="STRESS-INDUCED-PHOSPHOPROTEIN 1"/>
    <property type="match status" value="1"/>
</dbReference>
<dbReference type="GO" id="GO:0051879">
    <property type="term" value="F:Hsp90 protein binding"/>
    <property type="evidence" value="ECO:0007669"/>
    <property type="project" value="TreeGrafter"/>
</dbReference>